<comment type="caution">
    <text evidence="4">The sequence shown here is derived from an EMBL/GenBank/DDBJ whole genome shotgun (WGS) entry which is preliminary data.</text>
</comment>
<evidence type="ECO:0000256" key="1">
    <source>
        <dbReference type="ARBA" id="ARBA00006594"/>
    </source>
</evidence>
<dbReference type="OrthoDB" id="5489421at2"/>
<dbReference type="InterPro" id="IPR029063">
    <property type="entry name" value="SAM-dependent_MTases_sf"/>
</dbReference>
<dbReference type="GO" id="GO:0009307">
    <property type="term" value="P:DNA restriction-modification system"/>
    <property type="evidence" value="ECO:0007669"/>
    <property type="project" value="UniProtKB-KW"/>
</dbReference>
<keyword evidence="4" id="KW-0489">Methyltransferase</keyword>
<evidence type="ECO:0000313" key="5">
    <source>
        <dbReference type="Proteomes" id="UP000229730"/>
    </source>
</evidence>
<dbReference type="InParanoid" id="A0A2G4YU89"/>
<dbReference type="SUPFAM" id="SSF53335">
    <property type="entry name" value="S-adenosyl-L-methionine-dependent methyltransferases"/>
    <property type="match status" value="1"/>
</dbReference>
<reference evidence="4 5" key="1">
    <citation type="submission" date="2017-10" db="EMBL/GenBank/DDBJ databases">
        <title>Frigbacter circumglobatus gen. nov. sp. nov., isolated from sediment cultured in situ.</title>
        <authorList>
            <person name="Zhao Z."/>
        </authorList>
    </citation>
    <scope>NUCLEOTIDE SEQUENCE [LARGE SCALE GENOMIC DNA]</scope>
    <source>
        <strain evidence="4 5">ZYL</strain>
    </source>
</reference>
<dbReference type="GO" id="GO:0032259">
    <property type="term" value="P:methylation"/>
    <property type="evidence" value="ECO:0007669"/>
    <property type="project" value="UniProtKB-KW"/>
</dbReference>
<proteinExistence type="inferred from homology"/>
<evidence type="ECO:0000256" key="2">
    <source>
        <dbReference type="ARBA" id="ARBA00022747"/>
    </source>
</evidence>
<comment type="similarity">
    <text evidence="1">Belongs to the N(4)/N(6)-methyltransferase family.</text>
</comment>
<sequence>MGGSMGVSLDEFLGGTIRLYQPEEGYRIATDTVFLAASLNLAPQESLLDMGAGTGGILSCLLARRGADLQSNVFHGIELQEELLDLARRNALANGFGEQIRYFKGDIAHPPVECEPNTYDQVVSNPPYLKKNGATASPFETKAMAHMDSHIPLDEWVRLCLRMLKPLGRLTLVHRADRMDDIIAALHGKAGDVVIYPLWSAEDREARRVIIQARKGGKGILTLKPGLRVHTSEGCFTPEAEMILRQSAAIDLDRNYDTK</sequence>
<feature type="domain" description="DNA methylase adenine-specific" evidence="3">
    <location>
        <begin position="35"/>
        <end position="174"/>
    </location>
</feature>
<dbReference type="InterPro" id="IPR003356">
    <property type="entry name" value="DNA_methylase_A-5"/>
</dbReference>
<dbReference type="AlphaFoldDB" id="A0A2G4YU89"/>
<dbReference type="GO" id="GO:0003677">
    <property type="term" value="F:DNA binding"/>
    <property type="evidence" value="ECO:0007669"/>
    <property type="project" value="InterPro"/>
</dbReference>
<dbReference type="GO" id="GO:0008170">
    <property type="term" value="F:N-methyltransferase activity"/>
    <property type="evidence" value="ECO:0007669"/>
    <property type="project" value="InterPro"/>
</dbReference>
<keyword evidence="5" id="KW-1185">Reference proteome</keyword>
<dbReference type="PANTHER" id="PTHR47739:SF1">
    <property type="entry name" value="TRNA1(VAL) (ADENINE(37)-N6)-METHYLTRANSFERASE"/>
    <property type="match status" value="1"/>
</dbReference>
<dbReference type="Proteomes" id="UP000229730">
    <property type="component" value="Unassembled WGS sequence"/>
</dbReference>
<dbReference type="InterPro" id="IPR002052">
    <property type="entry name" value="DNA_methylase_N6_adenine_CS"/>
</dbReference>
<accession>A0A2G4YU89</accession>
<dbReference type="PANTHER" id="PTHR47739">
    <property type="entry name" value="TRNA1(VAL) (ADENINE(37)-N6)-METHYLTRANSFERASE"/>
    <property type="match status" value="1"/>
</dbReference>
<dbReference type="RefSeq" id="WP_099471486.1">
    <property type="nucleotide sequence ID" value="NZ_CAXBMK010000009.1"/>
</dbReference>
<protein>
    <submittedName>
        <fullName evidence="4">Methyltransferase</fullName>
    </submittedName>
</protein>
<dbReference type="Pfam" id="PF02384">
    <property type="entry name" value="N6_Mtase"/>
    <property type="match status" value="1"/>
</dbReference>
<dbReference type="Gene3D" id="3.40.50.150">
    <property type="entry name" value="Vaccinia Virus protein VP39"/>
    <property type="match status" value="1"/>
</dbReference>
<gene>
    <name evidence="4" type="ORF">CRD36_04290</name>
</gene>
<dbReference type="CDD" id="cd02440">
    <property type="entry name" value="AdoMet_MTases"/>
    <property type="match status" value="1"/>
</dbReference>
<evidence type="ECO:0000259" key="3">
    <source>
        <dbReference type="Pfam" id="PF02384"/>
    </source>
</evidence>
<name>A0A2G4YU89_9PROT</name>
<organism evidence="4 5">
    <name type="scientific">Paremcibacter congregatus</name>
    <dbReference type="NCBI Taxonomy" id="2043170"/>
    <lineage>
        <taxon>Bacteria</taxon>
        <taxon>Pseudomonadati</taxon>
        <taxon>Pseudomonadota</taxon>
        <taxon>Alphaproteobacteria</taxon>
        <taxon>Emcibacterales</taxon>
        <taxon>Emcibacteraceae</taxon>
        <taxon>Paremcibacter</taxon>
    </lineage>
</organism>
<dbReference type="EMBL" id="PDEM01000009">
    <property type="protein sequence ID" value="PHZ85901.1"/>
    <property type="molecule type" value="Genomic_DNA"/>
</dbReference>
<keyword evidence="2" id="KW-0680">Restriction system</keyword>
<dbReference type="PROSITE" id="PS00092">
    <property type="entry name" value="N6_MTASE"/>
    <property type="match status" value="1"/>
</dbReference>
<keyword evidence="4" id="KW-0808">Transferase</keyword>
<evidence type="ECO:0000313" key="4">
    <source>
        <dbReference type="EMBL" id="PHZ85901.1"/>
    </source>
</evidence>
<dbReference type="InterPro" id="IPR050210">
    <property type="entry name" value="tRNA_Adenine-N(6)_MTase"/>
</dbReference>